<dbReference type="Proteomes" id="UP000589485">
    <property type="component" value="Unassembled WGS sequence"/>
</dbReference>
<evidence type="ECO:0000313" key="5">
    <source>
        <dbReference type="Proteomes" id="UP000589485"/>
    </source>
</evidence>
<comment type="caution">
    <text evidence="4">The sequence shown here is derived from an EMBL/GenBank/DDBJ whole genome shotgun (WGS) entry which is preliminary data.</text>
</comment>
<dbReference type="PANTHER" id="PTHR12306:SF9">
    <property type="entry name" value="LIPID TRANSFERASE CIDEC"/>
    <property type="match status" value="1"/>
</dbReference>
<dbReference type="OrthoDB" id="6475906at2759"/>
<protein>
    <submittedName>
        <fullName evidence="4">CIDEC protein</fullName>
    </submittedName>
</protein>
<sequence length="246" mass="27109">MDYAKSLSQRLAAPVSKCVSASASMTQQLLASPAPPPRPFRVCNWDRSLRKGIMARSLAELLPQAQSALGMAGPISLVLDEDGTAVETESFFRTLEEGTVLMALSKGQSWAAPKTPGYQLGLSRKPPRRIDVACVTFDLYKTHPKDLGCLNVKATLYGTYSMSYDLRCYGARRLVKEALRWTLFTMQATGHVLLGTSCYMQQLLDATEEQKEENRENTLAPPNLLPCSLPALPRSLPALPCRKMLQ</sequence>
<keyword evidence="1 2" id="KW-0053">Apoptosis</keyword>
<accession>A0A7K7STE6</accession>
<name>A0A7K7STE6_9TYRA</name>
<dbReference type="GO" id="GO:0042981">
    <property type="term" value="P:regulation of apoptotic process"/>
    <property type="evidence" value="ECO:0007669"/>
    <property type="project" value="TreeGrafter"/>
</dbReference>
<dbReference type="Pfam" id="PF02017">
    <property type="entry name" value="CIDE-N"/>
    <property type="match status" value="1"/>
</dbReference>
<dbReference type="GO" id="GO:0006915">
    <property type="term" value="P:apoptotic process"/>
    <property type="evidence" value="ECO:0007669"/>
    <property type="project" value="UniProtKB-UniRule"/>
</dbReference>
<feature type="domain" description="CIDE-N" evidence="3">
    <location>
        <begin position="36"/>
        <end position="112"/>
    </location>
</feature>
<dbReference type="InterPro" id="IPR003508">
    <property type="entry name" value="CIDE-N_dom"/>
</dbReference>
<proteinExistence type="predicted"/>
<evidence type="ECO:0000256" key="1">
    <source>
        <dbReference type="ARBA" id="ARBA00022703"/>
    </source>
</evidence>
<gene>
    <name evidence="4" type="primary">Cidec</name>
    <name evidence="4" type="ORF">SAPAEN_R03377</name>
</gene>
<feature type="non-terminal residue" evidence="4">
    <location>
        <position position="1"/>
    </location>
</feature>
<dbReference type="SUPFAM" id="SSF54277">
    <property type="entry name" value="CAD &amp; PB1 domains"/>
    <property type="match status" value="1"/>
</dbReference>
<dbReference type="PROSITE" id="PS51135">
    <property type="entry name" value="CIDE_N"/>
    <property type="match status" value="1"/>
</dbReference>
<dbReference type="SMART" id="SM00266">
    <property type="entry name" value="CAD"/>
    <property type="match status" value="1"/>
</dbReference>
<organism evidence="4 5">
    <name type="scientific">Sapayoa aenigma</name>
    <name type="common">broad-billed sapayoa</name>
    <dbReference type="NCBI Taxonomy" id="239371"/>
    <lineage>
        <taxon>Eukaryota</taxon>
        <taxon>Metazoa</taxon>
        <taxon>Chordata</taxon>
        <taxon>Craniata</taxon>
        <taxon>Vertebrata</taxon>
        <taxon>Euteleostomi</taxon>
        <taxon>Archelosauria</taxon>
        <taxon>Archosauria</taxon>
        <taxon>Dinosauria</taxon>
        <taxon>Saurischia</taxon>
        <taxon>Theropoda</taxon>
        <taxon>Coelurosauria</taxon>
        <taxon>Aves</taxon>
        <taxon>Neognathae</taxon>
        <taxon>Neoaves</taxon>
        <taxon>Telluraves</taxon>
        <taxon>Australaves</taxon>
        <taxon>Passeriformes</taxon>
        <taxon>Tyrannidae</taxon>
        <taxon>Sapayoa</taxon>
    </lineage>
</organism>
<feature type="non-terminal residue" evidence="4">
    <location>
        <position position="246"/>
    </location>
</feature>
<dbReference type="AlphaFoldDB" id="A0A7K7STE6"/>
<reference evidence="4 5" key="1">
    <citation type="submission" date="2019-09" db="EMBL/GenBank/DDBJ databases">
        <title>Bird 10,000 Genomes (B10K) Project - Family phase.</title>
        <authorList>
            <person name="Zhang G."/>
        </authorList>
    </citation>
    <scope>NUCLEOTIDE SEQUENCE [LARGE SCALE GENOMIC DNA]</scope>
    <source>
        <strain evidence="4">B10K-DU-030-41</strain>
        <tissue evidence="4">Muscle</tissue>
    </source>
</reference>
<evidence type="ECO:0000259" key="3">
    <source>
        <dbReference type="PROSITE" id="PS51135"/>
    </source>
</evidence>
<evidence type="ECO:0000256" key="2">
    <source>
        <dbReference type="PROSITE-ProRule" id="PRU00447"/>
    </source>
</evidence>
<keyword evidence="5" id="KW-1185">Reference proteome</keyword>
<evidence type="ECO:0000313" key="4">
    <source>
        <dbReference type="EMBL" id="NXA07506.1"/>
    </source>
</evidence>
<dbReference type="PANTHER" id="PTHR12306">
    <property type="entry name" value="CELL DEATH ACTIVATOR CIDE"/>
    <property type="match status" value="1"/>
</dbReference>
<dbReference type="EMBL" id="VZSY01000137">
    <property type="protein sequence ID" value="NXA07506.1"/>
    <property type="molecule type" value="Genomic_DNA"/>
</dbReference>
<dbReference type="Gene3D" id="3.10.20.10">
    <property type="match status" value="1"/>
</dbReference>